<reference evidence="1" key="1">
    <citation type="journal article" date="2019" name="bioRxiv">
        <title>The Genome of the Zebra Mussel, Dreissena polymorpha: A Resource for Invasive Species Research.</title>
        <authorList>
            <person name="McCartney M.A."/>
            <person name="Auch B."/>
            <person name="Kono T."/>
            <person name="Mallez S."/>
            <person name="Zhang Y."/>
            <person name="Obille A."/>
            <person name="Becker A."/>
            <person name="Abrahante J.E."/>
            <person name="Garbe J."/>
            <person name="Badalamenti J.P."/>
            <person name="Herman A."/>
            <person name="Mangelson H."/>
            <person name="Liachko I."/>
            <person name="Sullivan S."/>
            <person name="Sone E.D."/>
            <person name="Koren S."/>
            <person name="Silverstein K.A.T."/>
            <person name="Beckman K.B."/>
            <person name="Gohl D.M."/>
        </authorList>
    </citation>
    <scope>NUCLEOTIDE SEQUENCE</scope>
    <source>
        <strain evidence="1">Duluth1</strain>
        <tissue evidence="1">Whole animal</tissue>
    </source>
</reference>
<keyword evidence="2" id="KW-1185">Reference proteome</keyword>
<gene>
    <name evidence="1" type="ORF">DPMN_056898</name>
</gene>
<dbReference type="EMBL" id="JAIWYP010000012">
    <property type="protein sequence ID" value="KAH3730899.1"/>
    <property type="molecule type" value="Genomic_DNA"/>
</dbReference>
<organism evidence="1 2">
    <name type="scientific">Dreissena polymorpha</name>
    <name type="common">Zebra mussel</name>
    <name type="synonym">Mytilus polymorpha</name>
    <dbReference type="NCBI Taxonomy" id="45954"/>
    <lineage>
        <taxon>Eukaryota</taxon>
        <taxon>Metazoa</taxon>
        <taxon>Spiralia</taxon>
        <taxon>Lophotrochozoa</taxon>
        <taxon>Mollusca</taxon>
        <taxon>Bivalvia</taxon>
        <taxon>Autobranchia</taxon>
        <taxon>Heteroconchia</taxon>
        <taxon>Euheterodonta</taxon>
        <taxon>Imparidentia</taxon>
        <taxon>Neoheterodontei</taxon>
        <taxon>Myida</taxon>
        <taxon>Dreissenoidea</taxon>
        <taxon>Dreissenidae</taxon>
        <taxon>Dreissena</taxon>
    </lineage>
</organism>
<proteinExistence type="predicted"/>
<name>A0A9D4HTN1_DREPO</name>
<reference evidence="1" key="2">
    <citation type="submission" date="2020-11" db="EMBL/GenBank/DDBJ databases">
        <authorList>
            <person name="McCartney M.A."/>
            <person name="Auch B."/>
            <person name="Kono T."/>
            <person name="Mallez S."/>
            <person name="Becker A."/>
            <person name="Gohl D.M."/>
            <person name="Silverstein K.A.T."/>
            <person name="Koren S."/>
            <person name="Bechman K.B."/>
            <person name="Herman A."/>
            <person name="Abrahante J.E."/>
            <person name="Garbe J."/>
        </authorList>
    </citation>
    <scope>NUCLEOTIDE SEQUENCE</scope>
    <source>
        <strain evidence="1">Duluth1</strain>
        <tissue evidence="1">Whole animal</tissue>
    </source>
</reference>
<dbReference type="AlphaFoldDB" id="A0A9D4HTN1"/>
<evidence type="ECO:0000313" key="2">
    <source>
        <dbReference type="Proteomes" id="UP000828390"/>
    </source>
</evidence>
<sequence>MDYVQVDPLLLCIETGCLDRLPVHLPYNESSFCQLGKHQCYNLCVCCILLLMPHEQLLFTGNQLLPSRARPSFY</sequence>
<protein>
    <submittedName>
        <fullName evidence="1">Uncharacterized protein</fullName>
    </submittedName>
</protein>
<comment type="caution">
    <text evidence="1">The sequence shown here is derived from an EMBL/GenBank/DDBJ whole genome shotgun (WGS) entry which is preliminary data.</text>
</comment>
<accession>A0A9D4HTN1</accession>
<evidence type="ECO:0000313" key="1">
    <source>
        <dbReference type="EMBL" id="KAH3730899.1"/>
    </source>
</evidence>
<dbReference type="Proteomes" id="UP000828390">
    <property type="component" value="Unassembled WGS sequence"/>
</dbReference>